<dbReference type="GO" id="GO:0061503">
    <property type="term" value="F:tRNA threonylcarbamoyladenosine dehydratase"/>
    <property type="evidence" value="ECO:0007669"/>
    <property type="project" value="TreeGrafter"/>
</dbReference>
<dbReference type="GO" id="GO:0016779">
    <property type="term" value="F:nucleotidyltransferase activity"/>
    <property type="evidence" value="ECO:0007669"/>
    <property type="project" value="UniProtKB-KW"/>
</dbReference>
<dbReference type="Gene3D" id="3.40.50.720">
    <property type="entry name" value="NAD(P)-binding Rossmann-like Domain"/>
    <property type="match status" value="1"/>
</dbReference>
<reference evidence="3" key="1">
    <citation type="submission" date="2024-05" db="EMBL/GenBank/DDBJ databases">
        <authorList>
            <person name="Luo Y.-C."/>
            <person name="Nicholds J."/>
            <person name="Mortimer T."/>
            <person name="Maboni G."/>
        </authorList>
    </citation>
    <scope>NUCLEOTIDE SEQUENCE</scope>
    <source>
        <strain evidence="3">153920</strain>
    </source>
</reference>
<evidence type="ECO:0000313" key="3">
    <source>
        <dbReference type="EMBL" id="XDJ43206.1"/>
    </source>
</evidence>
<keyword evidence="3" id="KW-0548">Nucleotidyltransferase</keyword>
<dbReference type="GO" id="GO:0061504">
    <property type="term" value="P:cyclic threonylcarbamoyladenosine biosynthetic process"/>
    <property type="evidence" value="ECO:0007669"/>
    <property type="project" value="TreeGrafter"/>
</dbReference>
<sequence length="610" mass="67314">MIPTEAITPFQTAIRLVEAWFEACGAGLVRKLSHPQNTWALCGSYRPLNGAEAQLRLPADFPAKPARIHVGKSFFLKLPHVEHDGSLCLPDRSSPKDYEEPVNAVLRVIQSFEQQWVPMCSDPRRIQEEFQKERLSYWSNYCSARRQSANKLLAATWTYLDLSPITNCVEGEIVAYVQKLPNNSTRITRQVVTAENGDPAAIASRHGWGSGTLVQGKALFVPLPDDVPWTPQTWPQNFTTLEKLVTDLTSGEVELTCWVQSTPPEKEKGSSKIKGKDRGKRRHYPAHPDSICAHPFVVVLVQGSVPFCYQITRGPIRGQVAKCGDFSIFPIEPTRIDAAWSLTRDHAPEPFEKRQQKKVLVIGCGSLGSPIVELLARAGVGSLDIIDSERFDSPNVSRHVLGLASLGRAKTDALVARLRQDIPGLQITGHQTQVATWLARVENHKEYDLVVECTGESSVRTVLSQWRSLAFGNTPVLHAWLEPYGSAAHVVLTLADDLWPASDPADDKVNAADFSGFDVRVDLPACGAGFHPYGAADAWQGAAFAAERILAVLDGQSTEATVWSWVRTKAFYDALPVPGQVPLRAIVPLDGSRYDSVMRTRDYRSVMGEP</sequence>
<dbReference type="PANTHER" id="PTHR43267:SF1">
    <property type="entry name" value="TRNA THREONYLCARBAMOYLADENOSINE DEHYDRATASE"/>
    <property type="match status" value="1"/>
</dbReference>
<organism evidence="3">
    <name type="scientific">Castellaniella ginsengisoli</name>
    <dbReference type="NCBI Taxonomy" id="546114"/>
    <lineage>
        <taxon>Bacteria</taxon>
        <taxon>Pseudomonadati</taxon>
        <taxon>Pseudomonadota</taxon>
        <taxon>Betaproteobacteria</taxon>
        <taxon>Burkholderiales</taxon>
        <taxon>Alcaligenaceae</taxon>
        <taxon>Castellaniella</taxon>
    </lineage>
</organism>
<name>A0AB39CMJ5_9BURK</name>
<dbReference type="GO" id="GO:0008641">
    <property type="term" value="F:ubiquitin-like modifier activating enzyme activity"/>
    <property type="evidence" value="ECO:0007669"/>
    <property type="project" value="InterPro"/>
</dbReference>
<dbReference type="InterPro" id="IPR000594">
    <property type="entry name" value="ThiF_NAD_FAD-bd"/>
</dbReference>
<dbReference type="AlphaFoldDB" id="A0AB39CMJ5"/>
<dbReference type="EMBL" id="CP158252">
    <property type="protein sequence ID" value="XDJ43206.1"/>
    <property type="molecule type" value="Genomic_DNA"/>
</dbReference>
<proteinExistence type="predicted"/>
<dbReference type="Pfam" id="PF00899">
    <property type="entry name" value="ThiF"/>
    <property type="match status" value="1"/>
</dbReference>
<accession>A0AB39CMJ5</accession>
<feature type="domain" description="THIF-type NAD/FAD binding fold" evidence="2">
    <location>
        <begin position="352"/>
        <end position="466"/>
    </location>
</feature>
<feature type="region of interest" description="Disordered" evidence="1">
    <location>
        <begin position="261"/>
        <end position="286"/>
    </location>
</feature>
<dbReference type="SUPFAM" id="SSF69572">
    <property type="entry name" value="Activating enzymes of the ubiquitin-like proteins"/>
    <property type="match status" value="1"/>
</dbReference>
<dbReference type="PANTHER" id="PTHR43267">
    <property type="entry name" value="TRNA THREONYLCARBAMOYLADENOSINE DEHYDRATASE"/>
    <property type="match status" value="1"/>
</dbReference>
<keyword evidence="3" id="KW-0808">Transferase</keyword>
<feature type="compositionally biased region" description="Basic and acidic residues" evidence="1">
    <location>
        <begin position="264"/>
        <end position="276"/>
    </location>
</feature>
<gene>
    <name evidence="3" type="ORF">ABRY99_06505</name>
</gene>
<dbReference type="InterPro" id="IPR045886">
    <property type="entry name" value="ThiF/MoeB/HesA"/>
</dbReference>
<dbReference type="RefSeq" id="WP_368644016.1">
    <property type="nucleotide sequence ID" value="NZ_CP158252.1"/>
</dbReference>
<evidence type="ECO:0000256" key="1">
    <source>
        <dbReference type="SAM" id="MobiDB-lite"/>
    </source>
</evidence>
<dbReference type="InterPro" id="IPR035985">
    <property type="entry name" value="Ubiquitin-activating_enz"/>
</dbReference>
<protein>
    <submittedName>
        <fullName evidence="3">ThiF family adenylyltransferase</fullName>
    </submittedName>
</protein>
<evidence type="ECO:0000259" key="2">
    <source>
        <dbReference type="Pfam" id="PF00899"/>
    </source>
</evidence>